<reference evidence="5 6" key="1">
    <citation type="journal article" date="2019" name="Int. J. Syst. Evol. Microbiol.">
        <title>The Global Catalogue of Microorganisms (GCM) 10K type strain sequencing project: providing services to taxonomists for standard genome sequencing and annotation.</title>
        <authorList>
            <consortium name="The Broad Institute Genomics Platform"/>
            <consortium name="The Broad Institute Genome Sequencing Center for Infectious Disease"/>
            <person name="Wu L."/>
            <person name="Ma J."/>
        </authorList>
    </citation>
    <scope>NUCLEOTIDE SEQUENCE [LARGE SCALE GENOMIC DNA]</scope>
    <source>
        <strain evidence="5 6">JCM 13813</strain>
    </source>
</reference>
<dbReference type="Proteomes" id="UP001501161">
    <property type="component" value="Unassembled WGS sequence"/>
</dbReference>
<name>A0ABN2X7P4_9ACTN</name>
<keyword evidence="1" id="KW-0645">Protease</keyword>
<dbReference type="RefSeq" id="WP_231248956.1">
    <property type="nucleotide sequence ID" value="NZ_BAAAMQ010000010.1"/>
</dbReference>
<dbReference type="EMBL" id="BAAAMQ010000010">
    <property type="protein sequence ID" value="GAA2105380.1"/>
    <property type="molecule type" value="Genomic_DNA"/>
</dbReference>
<gene>
    <name evidence="5" type="ORF">GCM10009726_17820</name>
</gene>
<evidence type="ECO:0000259" key="4">
    <source>
        <dbReference type="PROSITE" id="PS51829"/>
    </source>
</evidence>
<evidence type="ECO:0000313" key="6">
    <source>
        <dbReference type="Proteomes" id="UP001501161"/>
    </source>
</evidence>
<keyword evidence="3" id="KW-0732">Signal</keyword>
<dbReference type="Pfam" id="PF16640">
    <property type="entry name" value="Big_3_5"/>
    <property type="match status" value="1"/>
</dbReference>
<evidence type="ECO:0000256" key="3">
    <source>
        <dbReference type="SAM" id="SignalP"/>
    </source>
</evidence>
<feature type="chain" id="PRO_5046767341" description="P/Homo B domain-containing protein" evidence="3">
    <location>
        <begin position="34"/>
        <end position="1056"/>
    </location>
</feature>
<protein>
    <recommendedName>
        <fullName evidence="4">P/Homo B domain-containing protein</fullName>
    </recommendedName>
</protein>
<accession>A0ABN2X7P4</accession>
<dbReference type="Gene3D" id="2.60.120.260">
    <property type="entry name" value="Galactose-binding domain-like"/>
    <property type="match status" value="1"/>
</dbReference>
<dbReference type="SUPFAM" id="SSF49785">
    <property type="entry name" value="Galactose-binding domain-like"/>
    <property type="match status" value="1"/>
</dbReference>
<evidence type="ECO:0000313" key="5">
    <source>
        <dbReference type="EMBL" id="GAA2105380.1"/>
    </source>
</evidence>
<dbReference type="InterPro" id="IPR013783">
    <property type="entry name" value="Ig-like_fold"/>
</dbReference>
<evidence type="ECO:0000256" key="1">
    <source>
        <dbReference type="ARBA" id="ARBA00022670"/>
    </source>
</evidence>
<organism evidence="5 6">
    <name type="scientific">Nocardioides furvisabuli</name>
    <dbReference type="NCBI Taxonomy" id="375542"/>
    <lineage>
        <taxon>Bacteria</taxon>
        <taxon>Bacillati</taxon>
        <taxon>Actinomycetota</taxon>
        <taxon>Actinomycetes</taxon>
        <taxon>Propionibacteriales</taxon>
        <taxon>Nocardioidaceae</taxon>
        <taxon>Nocardioides</taxon>
    </lineage>
</organism>
<dbReference type="InterPro" id="IPR008979">
    <property type="entry name" value="Galactose-bd-like_sf"/>
</dbReference>
<feature type="domain" description="P/Homo B" evidence="4">
    <location>
        <begin position="29"/>
        <end position="197"/>
    </location>
</feature>
<dbReference type="Gene3D" id="2.60.40.10">
    <property type="entry name" value="Immunoglobulins"/>
    <property type="match status" value="3"/>
</dbReference>
<keyword evidence="6" id="KW-1185">Reference proteome</keyword>
<dbReference type="InterPro" id="IPR002884">
    <property type="entry name" value="P_dom"/>
</dbReference>
<sequence>MQFIPPSVRRGLLAATLLSPVLVTLGLSAPAEAATDTFTNTSAISIPQLGAATPYPSTVSVSGMASNIKSVELTLTGFNHEISYDAHVMLVSPAGRNLTVMSDIYSLNGDRTFTFADGAPTLVDGAPSGRYAPTDAGGPNTFPAPAPAQSGATTFTGAFDGTDPNGTWQLFVYDDIGGGAGTIGSWSLTIDAGIPQVVTFDTTAPAPARVGESYTPTATSDADFPVTYSVDAATTNSACRLADDDRTLFFQHSGTCVVAASAPGDVDHDPGRATQSIAVRAARSDLATLAISPEGASTTAGDPVAYVVEGTDSHGLPVPGQQATISYAPVDGGASTVCVDAACAPEAAGTYTVTATAPGADGPVTDSTTLTVLADGVAALQISPEDATTAAGTPVQFTVSGTDQFGNPLADQTAASDVVATPVGGGEAITCVDGLCAATVAGVYSVSADQTGADAPAGDATTLTVTPAALDHVEVTGEGTTTAGTPAVHIVTAYDAFDNVRTGGSPTVTASNGDSTVTCPNGVCSPTTAGTWTVEGTLGGESDTTTLEVAPGPLASLVVTPDVTTVTPGTDVAYAATGADLYGNDLGDRTAQSTFTITRGSDTAVTCDDAVCTPAATGTHRVTATIGSVTGAATLVSALPSVSLELGALPASTYGDDVPLSATVASPDGTPTGTVQFTLDGEPVGSPVAVDRAGTATAPDLTGVRAGIHRVGASFAAVPAGAFDAAATTEKLVVAKAPTTTTLAVGSALTATVTSTVQEPAGTVTFAVDGVDRASVALVHGTATWSGNHSGGADSVVTATYSGTTDLLASAASTARKDPSVVANVAGTARNGWHNAAVTVTFSCTPGSGAVTCPAPVTLSGDGAGQTVTRTVVARDGGIAVVTSAPVSIDRTAPGVRVTGVREGRTYNGTVPEAACSGSDALSGLASCTVTTTGRIGAGSATVTATDLAGNTSTATTSYVVRDLWVTRSEKVRGAWRLPIGSRRTVQLIGNDLPRVKGGAGLEVRPFRFAGRADGVGHWTARVRVPRGVRPGKVYVLRIERGDGTVERVKLVASRR</sequence>
<feature type="signal peptide" evidence="3">
    <location>
        <begin position="1"/>
        <end position="33"/>
    </location>
</feature>
<dbReference type="InterPro" id="IPR032109">
    <property type="entry name" value="Big_3_5"/>
</dbReference>
<dbReference type="PROSITE" id="PS51829">
    <property type="entry name" value="P_HOMO_B"/>
    <property type="match status" value="1"/>
</dbReference>
<evidence type="ECO:0000256" key="2">
    <source>
        <dbReference type="ARBA" id="ARBA00022801"/>
    </source>
</evidence>
<keyword evidence="2" id="KW-0378">Hydrolase</keyword>
<proteinExistence type="predicted"/>
<comment type="caution">
    <text evidence="5">The sequence shown here is derived from an EMBL/GenBank/DDBJ whole genome shotgun (WGS) entry which is preliminary data.</text>
</comment>